<protein>
    <submittedName>
        <fullName evidence="1">Uncharacterized protein</fullName>
    </submittedName>
</protein>
<accession>N1PTQ2</accession>
<name>N1PTQ2_DOTSN</name>
<dbReference type="AlphaFoldDB" id="N1PTQ2"/>
<reference evidence="2" key="1">
    <citation type="journal article" date="2012" name="PLoS Genet.">
        <title>The genomes of the fungal plant pathogens Cladosporium fulvum and Dothistroma septosporum reveal adaptation to different hosts and lifestyles but also signatures of common ancestry.</title>
        <authorList>
            <person name="de Wit P.J.G.M."/>
            <person name="van der Burgt A."/>
            <person name="Oekmen B."/>
            <person name="Stergiopoulos I."/>
            <person name="Abd-Elsalam K.A."/>
            <person name="Aerts A.L."/>
            <person name="Bahkali A.H."/>
            <person name="Beenen H.G."/>
            <person name="Chettri P."/>
            <person name="Cox M.P."/>
            <person name="Datema E."/>
            <person name="de Vries R.P."/>
            <person name="Dhillon B."/>
            <person name="Ganley A.R."/>
            <person name="Griffiths S.A."/>
            <person name="Guo Y."/>
            <person name="Hamelin R.C."/>
            <person name="Henrissat B."/>
            <person name="Kabir M.S."/>
            <person name="Jashni M.K."/>
            <person name="Kema G."/>
            <person name="Klaubauf S."/>
            <person name="Lapidus A."/>
            <person name="Levasseur A."/>
            <person name="Lindquist E."/>
            <person name="Mehrabi R."/>
            <person name="Ohm R.A."/>
            <person name="Owen T.J."/>
            <person name="Salamov A."/>
            <person name="Schwelm A."/>
            <person name="Schijlen E."/>
            <person name="Sun H."/>
            <person name="van den Burg H.A."/>
            <person name="van Ham R.C.H.J."/>
            <person name="Zhang S."/>
            <person name="Goodwin S.B."/>
            <person name="Grigoriev I.V."/>
            <person name="Collemare J."/>
            <person name="Bradshaw R.E."/>
        </authorList>
    </citation>
    <scope>NUCLEOTIDE SEQUENCE [LARGE SCALE GENOMIC DNA]</scope>
    <source>
        <strain evidence="2">NZE10 / CBS 128990</strain>
    </source>
</reference>
<dbReference type="HOGENOM" id="CLU_2236517_0_0_1"/>
<proteinExistence type="predicted"/>
<sequence length="105" mass="11719">MLLDELREQRSSIYSSKAICQAPTLRLSLHAYVLQSQVRPVQQNPEGEQHDCLGEATPACIQELYGMPAHPPKSMIDNTTSGSIAFTNFLDQVPRYDDLEASQVQ</sequence>
<gene>
    <name evidence="1" type="ORF">DOTSEDRAFT_70358</name>
</gene>
<dbReference type="Proteomes" id="UP000016933">
    <property type="component" value="Unassembled WGS sequence"/>
</dbReference>
<organism evidence="1 2">
    <name type="scientific">Dothistroma septosporum (strain NZE10 / CBS 128990)</name>
    <name type="common">Red band needle blight fungus</name>
    <name type="synonym">Mycosphaerella pini</name>
    <dbReference type="NCBI Taxonomy" id="675120"/>
    <lineage>
        <taxon>Eukaryota</taxon>
        <taxon>Fungi</taxon>
        <taxon>Dikarya</taxon>
        <taxon>Ascomycota</taxon>
        <taxon>Pezizomycotina</taxon>
        <taxon>Dothideomycetes</taxon>
        <taxon>Dothideomycetidae</taxon>
        <taxon>Mycosphaerellales</taxon>
        <taxon>Mycosphaerellaceae</taxon>
        <taxon>Dothistroma</taxon>
    </lineage>
</organism>
<reference evidence="1 2" key="2">
    <citation type="journal article" date="2012" name="PLoS Pathog.">
        <title>Diverse lifestyles and strategies of plant pathogenesis encoded in the genomes of eighteen Dothideomycetes fungi.</title>
        <authorList>
            <person name="Ohm R.A."/>
            <person name="Feau N."/>
            <person name="Henrissat B."/>
            <person name="Schoch C.L."/>
            <person name="Horwitz B.A."/>
            <person name="Barry K.W."/>
            <person name="Condon B.J."/>
            <person name="Copeland A.C."/>
            <person name="Dhillon B."/>
            <person name="Glaser F."/>
            <person name="Hesse C.N."/>
            <person name="Kosti I."/>
            <person name="LaButti K."/>
            <person name="Lindquist E.A."/>
            <person name="Lucas S."/>
            <person name="Salamov A.A."/>
            <person name="Bradshaw R.E."/>
            <person name="Ciuffetti L."/>
            <person name="Hamelin R.C."/>
            <person name="Kema G.H.J."/>
            <person name="Lawrence C."/>
            <person name="Scott J.A."/>
            <person name="Spatafora J.W."/>
            <person name="Turgeon B.G."/>
            <person name="de Wit P.J.G.M."/>
            <person name="Zhong S."/>
            <person name="Goodwin S.B."/>
            <person name="Grigoriev I.V."/>
        </authorList>
    </citation>
    <scope>NUCLEOTIDE SEQUENCE [LARGE SCALE GENOMIC DNA]</scope>
    <source>
        <strain evidence="2">NZE10 / CBS 128990</strain>
    </source>
</reference>
<keyword evidence="2" id="KW-1185">Reference proteome</keyword>
<evidence type="ECO:0000313" key="1">
    <source>
        <dbReference type="EMBL" id="EME46333.1"/>
    </source>
</evidence>
<evidence type="ECO:0000313" key="2">
    <source>
        <dbReference type="Proteomes" id="UP000016933"/>
    </source>
</evidence>
<dbReference type="EMBL" id="KB446537">
    <property type="protein sequence ID" value="EME46333.1"/>
    <property type="molecule type" value="Genomic_DNA"/>
</dbReference>